<reference evidence="5" key="1">
    <citation type="submission" date="2021-01" db="EMBL/GenBank/DDBJ databases">
        <authorList>
            <person name="Corre E."/>
            <person name="Pelletier E."/>
            <person name="Niang G."/>
            <person name="Scheremetjew M."/>
            <person name="Finn R."/>
            <person name="Kale V."/>
            <person name="Holt S."/>
            <person name="Cochrane G."/>
            <person name="Meng A."/>
            <person name="Brown T."/>
            <person name="Cohen L."/>
        </authorList>
    </citation>
    <scope>NUCLEOTIDE SEQUENCE</scope>
    <source>
        <strain evidence="5">GSBS06</strain>
    </source>
</reference>
<proteinExistence type="predicted"/>
<dbReference type="InterPro" id="IPR033635">
    <property type="entry name" value="ANKS1/Caskin"/>
</dbReference>
<keyword evidence="1" id="KW-0677">Repeat</keyword>
<feature type="region of interest" description="Disordered" evidence="3">
    <location>
        <begin position="1"/>
        <end position="63"/>
    </location>
</feature>
<accession>A0A6S8CXK1</accession>
<feature type="region of interest" description="Disordered" evidence="3">
    <location>
        <begin position="92"/>
        <end position="128"/>
    </location>
</feature>
<evidence type="ECO:0000313" key="6">
    <source>
        <dbReference type="EMBL" id="CAE0439990.1"/>
    </source>
</evidence>
<dbReference type="CDD" id="cd09487">
    <property type="entry name" value="SAM_superfamily"/>
    <property type="match status" value="3"/>
</dbReference>
<feature type="domain" description="SAM" evidence="4">
    <location>
        <begin position="333"/>
        <end position="400"/>
    </location>
</feature>
<feature type="compositionally biased region" description="Low complexity" evidence="3">
    <location>
        <begin position="19"/>
        <end position="49"/>
    </location>
</feature>
<dbReference type="InterPro" id="IPR001660">
    <property type="entry name" value="SAM"/>
</dbReference>
<evidence type="ECO:0000256" key="2">
    <source>
        <dbReference type="ARBA" id="ARBA00023043"/>
    </source>
</evidence>
<protein>
    <recommendedName>
        <fullName evidence="4">SAM domain-containing protein</fullName>
    </recommendedName>
</protein>
<feature type="domain" description="SAM" evidence="4">
    <location>
        <begin position="254"/>
        <end position="321"/>
    </location>
</feature>
<dbReference type="InterPro" id="IPR013761">
    <property type="entry name" value="SAM/pointed_sf"/>
</dbReference>
<dbReference type="Pfam" id="PF07647">
    <property type="entry name" value="SAM_2"/>
    <property type="match status" value="4"/>
</dbReference>
<dbReference type="SMART" id="SM00454">
    <property type="entry name" value="SAM"/>
    <property type="match status" value="5"/>
</dbReference>
<gene>
    <name evidence="5" type="ORF">ASTO00021_LOCUS10144</name>
    <name evidence="6" type="ORF">ASTO00021_LOCUS10145</name>
</gene>
<evidence type="ECO:0000256" key="1">
    <source>
        <dbReference type="ARBA" id="ARBA00022737"/>
    </source>
</evidence>
<sequence length="463" mass="51908">MGRRRRDSDSESESESESESGSSGSESESGSESGSDSESSGSDSGSDSESSSEDEEEKIKDALKDAGMKKYIKAFEKAGIESVDDVTDKKLKKMGIESSSDRKKIMKIMSSLDESDSSSSDSSDEEDRVHAVLEEAGMKKYVKNFKKAKIDTMKAASKLDAKKLGKMGVDDKHAKKIVKAFSNSGEDGDEGLKTVLKKAGLKQHVKTLQKAKVADVEDGYKLDEKKLKKAGVDSSKDRAKIIKAFKAHKKENGESDDEADTIRKLLIKASMKKYYPLFKKQNVDTVKKAKALQHKDLREMGIHLYRERRDIIEQFEKYNGEELSSAGSDSGTSDSGGVNMVHEVLRQQYMSRHIPDFDRMGITTLRQARKLTQTQLRSMGVALYLQRERLINAFADYRPKNKAIMKILIDCNLASHAREFEKLIDVEDAKNLTHSDLRAMGINLYGQRERLMRAFMEFKPKSK</sequence>
<dbReference type="Gene3D" id="1.10.150.50">
    <property type="entry name" value="Transcription Factor, Ets-1"/>
    <property type="match status" value="6"/>
</dbReference>
<feature type="domain" description="SAM" evidence="4">
    <location>
        <begin position="188"/>
        <end position="251"/>
    </location>
</feature>
<name>A0A6S8CXK1_9STRA</name>
<evidence type="ECO:0000313" key="5">
    <source>
        <dbReference type="EMBL" id="CAE0439989.1"/>
    </source>
</evidence>
<dbReference type="AlphaFoldDB" id="A0A6S8CXK1"/>
<evidence type="ECO:0000259" key="4">
    <source>
        <dbReference type="SMART" id="SM00454"/>
    </source>
</evidence>
<dbReference type="EMBL" id="HBIN01013430">
    <property type="protein sequence ID" value="CAE0439990.1"/>
    <property type="molecule type" value="Transcribed_RNA"/>
</dbReference>
<feature type="domain" description="SAM" evidence="4">
    <location>
        <begin position="121"/>
        <end position="187"/>
    </location>
</feature>
<keyword evidence="2" id="KW-0040">ANK repeat</keyword>
<dbReference type="PANTHER" id="PTHR24174:SF16">
    <property type="entry name" value="CASKIN-2"/>
    <property type="match status" value="1"/>
</dbReference>
<organism evidence="5">
    <name type="scientific">Aplanochytrium stocchinoi</name>
    <dbReference type="NCBI Taxonomy" id="215587"/>
    <lineage>
        <taxon>Eukaryota</taxon>
        <taxon>Sar</taxon>
        <taxon>Stramenopiles</taxon>
        <taxon>Bigyra</taxon>
        <taxon>Labyrinthulomycetes</taxon>
        <taxon>Thraustochytrida</taxon>
        <taxon>Thraustochytriidae</taxon>
        <taxon>Aplanochytrium</taxon>
    </lineage>
</organism>
<dbReference type="SUPFAM" id="SSF47769">
    <property type="entry name" value="SAM/Pointed domain"/>
    <property type="match status" value="6"/>
</dbReference>
<dbReference type="PANTHER" id="PTHR24174">
    <property type="entry name" value="ANKYRIN REPEAT AND STERILE ALPHA MOTIF DOMAIN-CONTAINING PROTEIN 1"/>
    <property type="match status" value="1"/>
</dbReference>
<dbReference type="EMBL" id="HBIN01013429">
    <property type="protein sequence ID" value="CAE0439989.1"/>
    <property type="molecule type" value="Transcribed_RNA"/>
</dbReference>
<feature type="domain" description="SAM" evidence="4">
    <location>
        <begin position="51"/>
        <end position="115"/>
    </location>
</feature>
<evidence type="ECO:0000256" key="3">
    <source>
        <dbReference type="SAM" id="MobiDB-lite"/>
    </source>
</evidence>